<keyword evidence="10" id="KW-0378">Hydrolase</keyword>
<dbReference type="Pfam" id="PF18052">
    <property type="entry name" value="Rx_N"/>
    <property type="match status" value="1"/>
</dbReference>
<dbReference type="PANTHER" id="PTHR36766">
    <property type="entry name" value="PLANT BROAD-SPECTRUM MILDEW RESISTANCE PROTEIN RPW8"/>
    <property type="match status" value="1"/>
</dbReference>
<dbReference type="FunFam" id="1.10.10.10:FF:000322">
    <property type="entry name" value="Probable disease resistance protein At1g63360"/>
    <property type="match status" value="1"/>
</dbReference>
<evidence type="ECO:0000256" key="4">
    <source>
        <dbReference type="ARBA" id="ARBA00022821"/>
    </source>
</evidence>
<evidence type="ECO:0000313" key="10">
    <source>
        <dbReference type="EMBL" id="RHN66417.1"/>
    </source>
</evidence>
<dbReference type="GO" id="GO:0005524">
    <property type="term" value="F:ATP binding"/>
    <property type="evidence" value="ECO:0007669"/>
    <property type="project" value="UniProtKB-KW"/>
</dbReference>
<gene>
    <name evidence="10" type="ORF">MtrunA17_Chr3g0090691</name>
</gene>
<dbReference type="GO" id="GO:0043531">
    <property type="term" value="F:ADP binding"/>
    <property type="evidence" value="ECO:0007669"/>
    <property type="project" value="InterPro"/>
</dbReference>
<dbReference type="Gene3D" id="3.80.10.10">
    <property type="entry name" value="Ribonuclease Inhibitor"/>
    <property type="match status" value="3"/>
</dbReference>
<evidence type="ECO:0000256" key="5">
    <source>
        <dbReference type="ARBA" id="ARBA00022840"/>
    </source>
</evidence>
<feature type="domain" description="NB-ARC" evidence="6">
    <location>
        <begin position="175"/>
        <end position="348"/>
    </location>
</feature>
<dbReference type="Proteomes" id="UP000265566">
    <property type="component" value="Chromosome 3"/>
</dbReference>
<feature type="domain" description="Disease resistance protein winged helix" evidence="8">
    <location>
        <begin position="432"/>
        <end position="501"/>
    </location>
</feature>
<reference evidence="10" key="1">
    <citation type="journal article" date="2018" name="Nat. Plants">
        <title>Whole-genome landscape of Medicago truncatula symbiotic genes.</title>
        <authorList>
            <person name="Pecrix Y."/>
            <person name="Gamas P."/>
            <person name="Carrere S."/>
        </authorList>
    </citation>
    <scope>NUCLEOTIDE SEQUENCE</scope>
    <source>
        <tissue evidence="10">Leaves</tissue>
    </source>
</reference>
<proteinExistence type="predicted"/>
<dbReference type="InterPro" id="IPR032675">
    <property type="entry name" value="LRR_dom_sf"/>
</dbReference>
<dbReference type="Pfam" id="PF23559">
    <property type="entry name" value="WHD_DRP"/>
    <property type="match status" value="1"/>
</dbReference>
<dbReference type="OrthoDB" id="2973320at2759"/>
<dbReference type="SMART" id="SM00369">
    <property type="entry name" value="LRR_TYP"/>
    <property type="match status" value="2"/>
</dbReference>
<keyword evidence="2" id="KW-0677">Repeat</keyword>
<dbReference type="PANTHER" id="PTHR36766:SF40">
    <property type="entry name" value="DISEASE RESISTANCE PROTEIN RGA3"/>
    <property type="match status" value="1"/>
</dbReference>
<dbReference type="InterPro" id="IPR056789">
    <property type="entry name" value="LRR_R13L1-DRL21"/>
</dbReference>
<keyword evidence="5" id="KW-0067">ATP-binding</keyword>
<name>A0A396ITZ8_MEDTR</name>
<dbReference type="EMBL" id="PSQE01000003">
    <property type="protein sequence ID" value="RHN66417.1"/>
    <property type="molecule type" value="Genomic_DNA"/>
</dbReference>
<dbReference type="InterPro" id="IPR002182">
    <property type="entry name" value="NB-ARC"/>
</dbReference>
<dbReference type="Pfam" id="PF25019">
    <property type="entry name" value="LRR_R13L1-DRL21"/>
    <property type="match status" value="1"/>
</dbReference>
<evidence type="ECO:0000256" key="3">
    <source>
        <dbReference type="ARBA" id="ARBA00022741"/>
    </source>
</evidence>
<dbReference type="InterPro" id="IPR042197">
    <property type="entry name" value="Apaf_helical"/>
</dbReference>
<dbReference type="InterPro" id="IPR027417">
    <property type="entry name" value="P-loop_NTPase"/>
</dbReference>
<dbReference type="InterPro" id="IPR003591">
    <property type="entry name" value="Leu-rich_rpt_typical-subtyp"/>
</dbReference>
<evidence type="ECO:0000259" key="7">
    <source>
        <dbReference type="Pfam" id="PF18052"/>
    </source>
</evidence>
<dbReference type="Gene3D" id="3.40.50.300">
    <property type="entry name" value="P-loop containing nucleotide triphosphate hydrolases"/>
    <property type="match status" value="1"/>
</dbReference>
<dbReference type="Gene3D" id="1.10.8.430">
    <property type="entry name" value="Helical domain of apoptotic protease-activating factors"/>
    <property type="match status" value="1"/>
</dbReference>
<dbReference type="GO" id="GO:0051707">
    <property type="term" value="P:response to other organism"/>
    <property type="evidence" value="ECO:0007669"/>
    <property type="project" value="UniProtKB-ARBA"/>
</dbReference>
<keyword evidence="1" id="KW-0433">Leucine-rich repeat</keyword>
<organism evidence="10">
    <name type="scientific">Medicago truncatula</name>
    <name type="common">Barrel medic</name>
    <name type="synonym">Medicago tribuloides</name>
    <dbReference type="NCBI Taxonomy" id="3880"/>
    <lineage>
        <taxon>Eukaryota</taxon>
        <taxon>Viridiplantae</taxon>
        <taxon>Streptophyta</taxon>
        <taxon>Embryophyta</taxon>
        <taxon>Tracheophyta</taxon>
        <taxon>Spermatophyta</taxon>
        <taxon>Magnoliopsida</taxon>
        <taxon>eudicotyledons</taxon>
        <taxon>Gunneridae</taxon>
        <taxon>Pentapetalae</taxon>
        <taxon>rosids</taxon>
        <taxon>fabids</taxon>
        <taxon>Fabales</taxon>
        <taxon>Fabaceae</taxon>
        <taxon>Papilionoideae</taxon>
        <taxon>50 kb inversion clade</taxon>
        <taxon>NPAAA clade</taxon>
        <taxon>Hologalegina</taxon>
        <taxon>IRL clade</taxon>
        <taxon>Trifolieae</taxon>
        <taxon>Medicago</taxon>
    </lineage>
</organism>
<protein>
    <submittedName>
        <fullName evidence="10">Putative P-loop containing nucleoside triphosphate hydrolase, leucine-rich repeat domain, L</fullName>
    </submittedName>
</protein>
<evidence type="ECO:0000259" key="8">
    <source>
        <dbReference type="Pfam" id="PF23559"/>
    </source>
</evidence>
<sequence>MAATLVGGAFLSATVQTLVEKLASQEFCDYIRNTKLNSSLLAELETTLLALQAVLDDAEQKQITNTAVKQWMDQLKDAIYDAEDLLNQINYDSLRCKVEKIQSENMTNQVWNLFSCPFKNLYGEINSQMKIMCQRLQLFAQQRDILGLQTVSGRVSLRTPSSSMVNESVMVGRKDDKERLISMLISDSGTTNSSIGVVAILGMGGVGKTTLAQLLYNDKEVQDHFDLKVWVCVSEDFDILRVTKTIHESVTSRGGENNNLDFLRVELNQNLRDKRFLLVLDDLWNDSYNDWDELVTPLINGKTGSMVIITTRQQKVAEVAHTFPIHKVDPLSDDDCWSLLSKHAFGSEDRRGRKYPNLEEIGRKIAKKCGGLPIAPKTLGGILRSKVDAKEWTAILNSDIWNLPNDNILPALRLSYQYLPSHLKRCFAYCSIFPKDFPLDKKELILLWMAEGFLEHSQRNKTAEEVGHDYFIELLSRCLIQQSNDDGKEKFVMHDLVNDLALVVSGTSCFRLECGGNMSKNVRHLSYNQGYYDFFKKFEVLYDFKWLRSFLPVNLSIVKGSYCLSSKVVEDLIPKLKRLRVLSLKNYQNINLLPESVGSLVELRYLDLSFTGIKSLPNATCNLYNLQTLNLTRCENLTELPPNFGKLINLRHLDISGTCIKEMPTQILGLNNLQTLTVFSVGKQDTGLSLKEVGKFPNLRGKLCIKNLQNVIDAIEAYDVNMRNKDIEELELQWSKQTEDSRIEKDVLDMLQPSFNLRKLSISLYGGTSFPSWLGDPFFSNMVSLCISNCEYCVTLPSLGQLPSLKDLTIEGMTMETIGLEFYGMTVEPSTSSFKPFQYLESLKFFSMPNWKEWIHYESGEFGFPRLRTLRLSQCPKLRGNLPSSLPSIDKINITGCDRLLTTPPTTLHWLSSLNKIGIKESTGSSQLLLLEIESPCLLQSVKIMYCATLFSLPKIIWSSICLRFLELCDLPSLAAFPTDDLPTSLQSLRISHCPNLAFLPLETWGNYTSLVALHLLNSCYALTSFPLDGFPALQGLYIDGCKNLESIFISESSSHLPSTLQSFRVDNCDALRSLTLPIDTLISLERLSLENLPELTLPFCKGTCLPPKIRSIYIESVRIATPVAEWGLQHLTSLSSLYIGGYDDIVNTLLKERLLPISLVSLYISNLCEIKSIDGNGLRHLSSLETLCFYNCPRLESLSKDTFPSSLKILRIIECPLLEANYKSQRWEHLSIPVLEINNEVII</sequence>
<evidence type="ECO:0000259" key="6">
    <source>
        <dbReference type="Pfam" id="PF00931"/>
    </source>
</evidence>
<evidence type="ECO:0000256" key="2">
    <source>
        <dbReference type="ARBA" id="ARBA00022737"/>
    </source>
</evidence>
<dbReference type="Gene3D" id="1.10.10.10">
    <property type="entry name" value="Winged helix-like DNA-binding domain superfamily/Winged helix DNA-binding domain"/>
    <property type="match status" value="1"/>
</dbReference>
<evidence type="ECO:0000259" key="9">
    <source>
        <dbReference type="Pfam" id="PF25019"/>
    </source>
</evidence>
<feature type="domain" description="Disease resistance N-terminal" evidence="7">
    <location>
        <begin position="10"/>
        <end position="100"/>
    </location>
</feature>
<dbReference type="InterPro" id="IPR041118">
    <property type="entry name" value="Rx_N"/>
</dbReference>
<dbReference type="GO" id="GO:0006952">
    <property type="term" value="P:defense response"/>
    <property type="evidence" value="ECO:0007669"/>
    <property type="project" value="UniProtKB-KW"/>
</dbReference>
<comment type="caution">
    <text evidence="10">The sequence shown here is derived from an EMBL/GenBank/DDBJ whole genome shotgun (WGS) entry which is preliminary data.</text>
</comment>
<keyword evidence="3" id="KW-0547">Nucleotide-binding</keyword>
<evidence type="ECO:0000256" key="1">
    <source>
        <dbReference type="ARBA" id="ARBA00022614"/>
    </source>
</evidence>
<dbReference type="PRINTS" id="PR00364">
    <property type="entry name" value="DISEASERSIST"/>
</dbReference>
<dbReference type="GO" id="GO:0016787">
    <property type="term" value="F:hydrolase activity"/>
    <property type="evidence" value="ECO:0007669"/>
    <property type="project" value="UniProtKB-KW"/>
</dbReference>
<dbReference type="FunFam" id="3.40.50.300:FF:001091">
    <property type="entry name" value="Probable disease resistance protein At1g61300"/>
    <property type="match status" value="1"/>
</dbReference>
<dbReference type="AlphaFoldDB" id="A0A396ITZ8"/>
<dbReference type="SUPFAM" id="SSF52540">
    <property type="entry name" value="P-loop containing nucleoside triphosphate hydrolases"/>
    <property type="match status" value="1"/>
</dbReference>
<feature type="domain" description="R13L1/DRL21-like LRR repeat region" evidence="9">
    <location>
        <begin position="690"/>
        <end position="813"/>
    </location>
</feature>
<dbReference type="InterPro" id="IPR058922">
    <property type="entry name" value="WHD_DRP"/>
</dbReference>
<dbReference type="InterPro" id="IPR036388">
    <property type="entry name" value="WH-like_DNA-bd_sf"/>
</dbReference>
<keyword evidence="4" id="KW-0611">Plant defense</keyword>
<dbReference type="SUPFAM" id="SSF52058">
    <property type="entry name" value="L domain-like"/>
    <property type="match status" value="2"/>
</dbReference>
<dbReference type="Gramene" id="rna14390">
    <property type="protein sequence ID" value="RHN66417.1"/>
    <property type="gene ID" value="gene14390"/>
</dbReference>
<dbReference type="Pfam" id="PF00931">
    <property type="entry name" value="NB-ARC"/>
    <property type="match status" value="1"/>
</dbReference>
<dbReference type="Gene3D" id="1.20.5.4130">
    <property type="match status" value="1"/>
</dbReference>
<accession>A0A396ITZ8</accession>